<dbReference type="Proteomes" id="UP001165135">
    <property type="component" value="Unassembled WGS sequence"/>
</dbReference>
<reference evidence="1" key="1">
    <citation type="submission" date="2023-03" db="EMBL/GenBank/DDBJ databases">
        <title>Actinoallomurus iriomotensis NBRC 103681.</title>
        <authorList>
            <person name="Ichikawa N."/>
            <person name="Sato H."/>
            <person name="Tonouchi N."/>
        </authorList>
    </citation>
    <scope>NUCLEOTIDE SEQUENCE</scope>
    <source>
        <strain evidence="1">NBRC 103681</strain>
    </source>
</reference>
<evidence type="ECO:0008006" key="3">
    <source>
        <dbReference type="Google" id="ProtNLM"/>
    </source>
</evidence>
<dbReference type="EMBL" id="BSTJ01000023">
    <property type="protein sequence ID" value="GLY81853.1"/>
    <property type="molecule type" value="Genomic_DNA"/>
</dbReference>
<gene>
    <name evidence="1" type="ORF">Airi01_101200</name>
</gene>
<dbReference type="AlphaFoldDB" id="A0A9W6RUD4"/>
<organism evidence="1 2">
    <name type="scientific">Actinoallomurus iriomotensis</name>
    <dbReference type="NCBI Taxonomy" id="478107"/>
    <lineage>
        <taxon>Bacteria</taxon>
        <taxon>Bacillati</taxon>
        <taxon>Actinomycetota</taxon>
        <taxon>Actinomycetes</taxon>
        <taxon>Streptosporangiales</taxon>
        <taxon>Thermomonosporaceae</taxon>
        <taxon>Actinoallomurus</taxon>
    </lineage>
</organism>
<name>A0A9W6RUD4_9ACTN</name>
<protein>
    <recommendedName>
        <fullName evidence="3">Helix-turn-helix domain-containing protein</fullName>
    </recommendedName>
</protein>
<proteinExistence type="predicted"/>
<comment type="caution">
    <text evidence="1">The sequence shown here is derived from an EMBL/GenBank/DDBJ whole genome shotgun (WGS) entry which is preliminary data.</text>
</comment>
<evidence type="ECO:0000313" key="2">
    <source>
        <dbReference type="Proteomes" id="UP001165135"/>
    </source>
</evidence>
<accession>A0A9W6RUD4</accession>
<sequence>MTRPPILVDVAQAVEWTGRPAGTLRRWVHEKRITRYGTARRMLLDLRELPERATQCNAPLRTGG</sequence>
<evidence type="ECO:0000313" key="1">
    <source>
        <dbReference type="EMBL" id="GLY81853.1"/>
    </source>
</evidence>